<dbReference type="EMBL" id="PVXL01000054">
    <property type="protein sequence ID" value="PRR71539.1"/>
    <property type="molecule type" value="Genomic_DNA"/>
</dbReference>
<dbReference type="GO" id="GO:0005886">
    <property type="term" value="C:plasma membrane"/>
    <property type="evidence" value="ECO:0007669"/>
    <property type="project" value="TreeGrafter"/>
</dbReference>
<feature type="transmembrane region" description="Helical" evidence="1">
    <location>
        <begin position="324"/>
        <end position="347"/>
    </location>
</feature>
<dbReference type="Pfam" id="PF13347">
    <property type="entry name" value="MFS_2"/>
    <property type="match status" value="1"/>
</dbReference>
<feature type="transmembrane region" description="Helical" evidence="1">
    <location>
        <begin position="80"/>
        <end position="98"/>
    </location>
</feature>
<dbReference type="NCBIfam" id="TIGR00792">
    <property type="entry name" value="gph"/>
    <property type="match status" value="1"/>
</dbReference>
<feature type="transmembrane region" description="Helical" evidence="1">
    <location>
        <begin position="104"/>
        <end position="126"/>
    </location>
</feature>
<dbReference type="GO" id="GO:0015293">
    <property type="term" value="F:symporter activity"/>
    <property type="evidence" value="ECO:0007669"/>
    <property type="project" value="InterPro"/>
</dbReference>
<dbReference type="Gene3D" id="1.20.1250.20">
    <property type="entry name" value="MFS general substrate transporter like domains"/>
    <property type="match status" value="2"/>
</dbReference>
<keyword evidence="3" id="KW-1185">Reference proteome</keyword>
<accession>A0A9X7J2D6</accession>
<dbReference type="GO" id="GO:0006814">
    <property type="term" value="P:sodium ion transport"/>
    <property type="evidence" value="ECO:0007669"/>
    <property type="project" value="InterPro"/>
</dbReference>
<sequence length="456" mass="48836">MAEKLKGSIITLFCIGEIGMVLMNGMGLNFFTFYLTDVAMVSAALVGTIMLVGRIVDAVSVPVVGVLVEKVEMRWGKYRSWLIVGPFFTAICFILMFSNPGLDTAAKALFFGIVFTLSSVFLNIPYTSQSALIPVMATDVDDRARLSARRIQTLAVGQLIGGMVTVPLVLWLGGGSEAQGFLPAIIVFAVLQILGYQLMASTSKPFVAGRRITSGEGIVGLGDIIRQVSSNPPLLVFGLTEFFKNCTWPIIFAIGPYYFRYVANNMALLTAFLTGTTVAKLIGAAIGEGMARKMSKKTVYIVGMIVMALSLVLARVFASSAVLFTLFVSLAFAGEYISHSVNFAIYADTTVYSEWKTGKRANAIVMSVFPLTLRISQAIAGALTGFVLAMIGYTGGTQVSLEMGLRISSVGTLIPALFALLAAIVMFFYSFTEDKVVALEKEINAKKGGPVPSTSA</sequence>
<evidence type="ECO:0000256" key="1">
    <source>
        <dbReference type="SAM" id="Phobius"/>
    </source>
</evidence>
<dbReference type="InterPro" id="IPR036259">
    <property type="entry name" value="MFS_trans_sf"/>
</dbReference>
<dbReference type="AlphaFoldDB" id="A0A9X7J2D6"/>
<dbReference type="SUPFAM" id="SSF103473">
    <property type="entry name" value="MFS general substrate transporter"/>
    <property type="match status" value="1"/>
</dbReference>
<dbReference type="GO" id="GO:0008643">
    <property type="term" value="P:carbohydrate transport"/>
    <property type="evidence" value="ECO:0007669"/>
    <property type="project" value="InterPro"/>
</dbReference>
<feature type="transmembrane region" description="Helical" evidence="1">
    <location>
        <begin position="265"/>
        <end position="286"/>
    </location>
</feature>
<dbReference type="InterPro" id="IPR039672">
    <property type="entry name" value="MFS_2"/>
</dbReference>
<feature type="transmembrane region" description="Helical" evidence="1">
    <location>
        <begin position="41"/>
        <end position="68"/>
    </location>
</feature>
<evidence type="ECO:0000313" key="3">
    <source>
        <dbReference type="Proteomes" id="UP000239430"/>
    </source>
</evidence>
<organism evidence="2 3">
    <name type="scientific">Neomoorella stamsii</name>
    <dbReference type="NCBI Taxonomy" id="1266720"/>
    <lineage>
        <taxon>Bacteria</taxon>
        <taxon>Bacillati</taxon>
        <taxon>Bacillota</taxon>
        <taxon>Clostridia</taxon>
        <taxon>Neomoorellales</taxon>
        <taxon>Neomoorellaceae</taxon>
        <taxon>Neomoorella</taxon>
    </lineage>
</organism>
<dbReference type="PANTHER" id="PTHR11328">
    <property type="entry name" value="MAJOR FACILITATOR SUPERFAMILY DOMAIN-CONTAINING PROTEIN"/>
    <property type="match status" value="1"/>
</dbReference>
<evidence type="ECO:0000313" key="2">
    <source>
        <dbReference type="EMBL" id="PRR71539.1"/>
    </source>
</evidence>
<proteinExistence type="predicted"/>
<feature type="transmembrane region" description="Helical" evidence="1">
    <location>
        <begin position="368"/>
        <end position="393"/>
    </location>
</feature>
<keyword evidence="1" id="KW-1133">Transmembrane helix</keyword>
<protein>
    <submittedName>
        <fullName evidence="2">Inner membrane symporter YicJ</fullName>
    </submittedName>
</protein>
<name>A0A9X7J2D6_9FIRM</name>
<feature type="transmembrane region" description="Helical" evidence="1">
    <location>
        <begin position="153"/>
        <end position="174"/>
    </location>
</feature>
<comment type="caution">
    <text evidence="2">The sequence shown here is derived from an EMBL/GenBank/DDBJ whole genome shotgun (WGS) entry which is preliminary data.</text>
</comment>
<dbReference type="InterPro" id="IPR001927">
    <property type="entry name" value="Na/Gal_symport"/>
</dbReference>
<feature type="transmembrane region" description="Helical" evidence="1">
    <location>
        <begin position="413"/>
        <end position="431"/>
    </location>
</feature>
<feature type="transmembrane region" description="Helical" evidence="1">
    <location>
        <begin position="234"/>
        <end position="259"/>
    </location>
</feature>
<dbReference type="RefSeq" id="WP_054935827.1">
    <property type="nucleotide sequence ID" value="NZ_PVXL01000054.1"/>
</dbReference>
<gene>
    <name evidence="2" type="primary">yicJ</name>
    <name evidence="2" type="ORF">MOST_23770</name>
</gene>
<feature type="transmembrane region" description="Helical" evidence="1">
    <location>
        <begin position="180"/>
        <end position="200"/>
    </location>
</feature>
<reference evidence="2 3" key="1">
    <citation type="submission" date="2018-03" db="EMBL/GenBank/DDBJ databases">
        <title>Genome sequence of Moorella stamsii DSM 26217.</title>
        <authorList>
            <person name="Poehlein A."/>
            <person name="Daniel R."/>
        </authorList>
    </citation>
    <scope>NUCLEOTIDE SEQUENCE [LARGE SCALE GENOMIC DNA]</scope>
    <source>
        <strain evidence="3">DSM 26217</strain>
    </source>
</reference>
<keyword evidence="1" id="KW-0812">Transmembrane</keyword>
<dbReference type="PANTHER" id="PTHR11328:SF24">
    <property type="entry name" value="MAJOR FACILITATOR SUPERFAMILY (MFS) PROFILE DOMAIN-CONTAINING PROTEIN"/>
    <property type="match status" value="1"/>
</dbReference>
<keyword evidence="1" id="KW-0472">Membrane</keyword>
<feature type="transmembrane region" description="Helical" evidence="1">
    <location>
        <begin position="298"/>
        <end position="318"/>
    </location>
</feature>
<feature type="transmembrane region" description="Helical" evidence="1">
    <location>
        <begin position="12"/>
        <end position="35"/>
    </location>
</feature>
<dbReference type="Proteomes" id="UP000239430">
    <property type="component" value="Unassembled WGS sequence"/>
</dbReference>